<gene>
    <name evidence="3" type="ORF">ACFQGD_20700</name>
</gene>
<comment type="caution">
    <text evidence="3">The sequence shown here is derived from an EMBL/GenBank/DDBJ whole genome shotgun (WGS) entry which is preliminary data.</text>
</comment>
<proteinExistence type="predicted"/>
<keyword evidence="2" id="KW-0472">Membrane</keyword>
<protein>
    <submittedName>
        <fullName evidence="3">Uncharacterized protein</fullName>
    </submittedName>
</protein>
<dbReference type="Proteomes" id="UP001596337">
    <property type="component" value="Unassembled WGS sequence"/>
</dbReference>
<evidence type="ECO:0000256" key="1">
    <source>
        <dbReference type="SAM" id="MobiDB-lite"/>
    </source>
</evidence>
<feature type="compositionally biased region" description="Low complexity" evidence="1">
    <location>
        <begin position="87"/>
        <end position="101"/>
    </location>
</feature>
<keyword evidence="2" id="KW-0812">Transmembrane</keyword>
<dbReference type="EMBL" id="JBHSXX010000001">
    <property type="protein sequence ID" value="MFC6869561.1"/>
    <property type="molecule type" value="Genomic_DNA"/>
</dbReference>
<reference evidence="4" key="1">
    <citation type="journal article" date="2019" name="Int. J. Syst. Evol. Microbiol.">
        <title>The Global Catalogue of Microorganisms (GCM) 10K type strain sequencing project: providing services to taxonomists for standard genome sequencing and annotation.</title>
        <authorList>
            <consortium name="The Broad Institute Genomics Platform"/>
            <consortium name="The Broad Institute Genome Sequencing Center for Infectious Disease"/>
            <person name="Wu L."/>
            <person name="Ma J."/>
        </authorList>
    </citation>
    <scope>NUCLEOTIDE SEQUENCE [LARGE SCALE GENOMIC DNA]</scope>
    <source>
        <strain evidence="4">KCTC 32255</strain>
    </source>
</reference>
<feature type="transmembrane region" description="Helical" evidence="2">
    <location>
        <begin position="29"/>
        <end position="47"/>
    </location>
</feature>
<feature type="compositionally biased region" description="Acidic residues" evidence="1">
    <location>
        <begin position="65"/>
        <end position="86"/>
    </location>
</feature>
<evidence type="ECO:0000313" key="3">
    <source>
        <dbReference type="EMBL" id="MFC6869561.1"/>
    </source>
</evidence>
<evidence type="ECO:0000256" key="2">
    <source>
        <dbReference type="SAM" id="Phobius"/>
    </source>
</evidence>
<sequence>MLSLVLILVLAALGLLVTALITASSLWAWLSIGASALAAVALFLDWLRRRSAQRKAAREAVASDTAEEAGEDTETAVAEGDAEAEAASDGAAAEQPETAEPTPEPATPRHDPHTPPGEEDTDAADLLLVSELDDQVLVIDEQPRYHLPECGWLVDKDTIPIPVSEARELGFTPCARCGPDTSLVARARKKRKRSSGKLGRE</sequence>
<dbReference type="RefSeq" id="WP_390221088.1">
    <property type="nucleotide sequence ID" value="NZ_JBHSXX010000001.1"/>
</dbReference>
<evidence type="ECO:0000313" key="4">
    <source>
        <dbReference type="Proteomes" id="UP001596337"/>
    </source>
</evidence>
<keyword evidence="4" id="KW-1185">Reference proteome</keyword>
<feature type="region of interest" description="Disordered" evidence="1">
    <location>
        <begin position="59"/>
        <end position="121"/>
    </location>
</feature>
<keyword evidence="2" id="KW-1133">Transmembrane helix</keyword>
<accession>A0ABW2C2L7</accession>
<name>A0ABW2C2L7_9PSEU</name>
<organism evidence="3 4">
    <name type="scientific">Haloechinothrix salitolerans</name>
    <dbReference type="NCBI Taxonomy" id="926830"/>
    <lineage>
        <taxon>Bacteria</taxon>
        <taxon>Bacillati</taxon>
        <taxon>Actinomycetota</taxon>
        <taxon>Actinomycetes</taxon>
        <taxon>Pseudonocardiales</taxon>
        <taxon>Pseudonocardiaceae</taxon>
        <taxon>Haloechinothrix</taxon>
    </lineage>
</organism>